<dbReference type="AlphaFoldDB" id="A0A510Y5F6"/>
<keyword evidence="2" id="KW-0057">Aromatic amino acid biosynthesis</keyword>
<feature type="domain" description="3-dehydroquinate synthase C-terminal" evidence="3">
    <location>
        <begin position="16"/>
        <end position="186"/>
    </location>
</feature>
<dbReference type="InterPro" id="IPR002812">
    <property type="entry name" value="DHQS"/>
</dbReference>
<sequence length="186" mass="20904">MLMSMMENDVWKLGIVEAIEPMGEGSRVCIDAADVLSPAEGLLVGDTGHGYIYILSENRTTSTYPARVFRINAGAVHQYIFEEGETRYLAEVENDEPVTIYEGQASRQVPVGRVKIEKRDLVRVTVRAGEVSLSATLQWADSVYLMTDQYEPMALKDCQLGDRIYCRIDEPGRHLGQSIQEEIEEK</sequence>
<comment type="caution">
    <text evidence="4">The sequence shown here is derived from an EMBL/GenBank/DDBJ whole genome shotgun (WGS) entry which is preliminary data.</text>
</comment>
<keyword evidence="5" id="KW-1185">Reference proteome</keyword>
<dbReference type="GO" id="GO:0016491">
    <property type="term" value="F:oxidoreductase activity"/>
    <property type="evidence" value="ECO:0007669"/>
    <property type="project" value="InterPro"/>
</dbReference>
<dbReference type="EMBL" id="BJUN01000007">
    <property type="protein sequence ID" value="GEK58596.1"/>
    <property type="molecule type" value="Genomic_DNA"/>
</dbReference>
<evidence type="ECO:0000313" key="4">
    <source>
        <dbReference type="EMBL" id="GEK58596.1"/>
    </source>
</evidence>
<dbReference type="InterPro" id="IPR056179">
    <property type="entry name" value="DHQS_C"/>
</dbReference>
<accession>A0A510Y5F6</accession>
<gene>
    <name evidence="4" type="ORF">MHA01_15010</name>
</gene>
<reference evidence="4 5" key="1">
    <citation type="submission" date="2019-07" db="EMBL/GenBank/DDBJ databases">
        <title>Whole genome shotgun sequence of Marinococcus halophilus NBRC 102359.</title>
        <authorList>
            <person name="Hosoyama A."/>
            <person name="Uohara A."/>
            <person name="Ohji S."/>
            <person name="Ichikawa N."/>
        </authorList>
    </citation>
    <scope>NUCLEOTIDE SEQUENCE [LARGE SCALE GENOMIC DNA]</scope>
    <source>
        <strain evidence="4 5">NBRC 102359</strain>
    </source>
</reference>
<evidence type="ECO:0000256" key="1">
    <source>
        <dbReference type="ARBA" id="ARBA00022605"/>
    </source>
</evidence>
<dbReference type="GO" id="GO:0003856">
    <property type="term" value="F:3-dehydroquinate synthase activity"/>
    <property type="evidence" value="ECO:0007669"/>
    <property type="project" value="InterPro"/>
</dbReference>
<dbReference type="Proteomes" id="UP000321051">
    <property type="component" value="Unassembled WGS sequence"/>
</dbReference>
<protein>
    <recommendedName>
        <fullName evidence="3">3-dehydroquinate synthase C-terminal domain-containing protein</fullName>
    </recommendedName>
</protein>
<dbReference type="PANTHER" id="PTHR33563:SF1">
    <property type="entry name" value="3-DEHYDROQUINATE SYNTHASE"/>
    <property type="match status" value="1"/>
</dbReference>
<dbReference type="GO" id="GO:0009073">
    <property type="term" value="P:aromatic amino acid family biosynthetic process"/>
    <property type="evidence" value="ECO:0007669"/>
    <property type="project" value="UniProtKB-KW"/>
</dbReference>
<name>A0A510Y5F6_MARHA</name>
<evidence type="ECO:0000259" key="3">
    <source>
        <dbReference type="Pfam" id="PF26558"/>
    </source>
</evidence>
<dbReference type="STRING" id="1371.GCA_900166605_00900"/>
<evidence type="ECO:0000313" key="5">
    <source>
        <dbReference type="Proteomes" id="UP000321051"/>
    </source>
</evidence>
<proteinExistence type="predicted"/>
<dbReference type="GO" id="GO:0008652">
    <property type="term" value="P:amino acid biosynthetic process"/>
    <property type="evidence" value="ECO:0007669"/>
    <property type="project" value="UniProtKB-KW"/>
</dbReference>
<organism evidence="4 5">
    <name type="scientific">Marinococcus halophilus</name>
    <dbReference type="NCBI Taxonomy" id="1371"/>
    <lineage>
        <taxon>Bacteria</taxon>
        <taxon>Bacillati</taxon>
        <taxon>Bacillota</taxon>
        <taxon>Bacilli</taxon>
        <taxon>Bacillales</taxon>
        <taxon>Bacillaceae</taxon>
        <taxon>Marinococcus</taxon>
    </lineage>
</organism>
<evidence type="ECO:0000256" key="2">
    <source>
        <dbReference type="ARBA" id="ARBA00023141"/>
    </source>
</evidence>
<dbReference type="Pfam" id="PF26558">
    <property type="entry name" value="DHQS_2nd"/>
    <property type="match status" value="1"/>
</dbReference>
<keyword evidence="1" id="KW-0028">Amino-acid biosynthesis</keyword>
<dbReference type="PANTHER" id="PTHR33563">
    <property type="match status" value="1"/>
</dbReference>